<evidence type="ECO:0000313" key="3">
    <source>
        <dbReference type="EMBL" id="WZC50830.1"/>
    </source>
</evidence>
<evidence type="ECO:0000313" key="4">
    <source>
        <dbReference type="Proteomes" id="UP001440612"/>
    </source>
</evidence>
<feature type="domain" description="Hedgehog/Intein (Hint)" evidence="2">
    <location>
        <begin position="159"/>
        <end position="305"/>
    </location>
</feature>
<keyword evidence="4" id="KW-1185">Reference proteome</keyword>
<dbReference type="Pfam" id="PF13403">
    <property type="entry name" value="Hint_2"/>
    <property type="match status" value="1"/>
</dbReference>
<dbReference type="InterPro" id="IPR036844">
    <property type="entry name" value="Hint_dom_sf"/>
</dbReference>
<proteinExistence type="predicted"/>
<dbReference type="InterPro" id="IPR028992">
    <property type="entry name" value="Hedgehog/Intein_dom"/>
</dbReference>
<feature type="region of interest" description="Disordered" evidence="1">
    <location>
        <begin position="50"/>
        <end position="71"/>
    </location>
</feature>
<organism evidence="3 4">
    <name type="scientific">Yoonia phaeophyticola</name>
    <dbReference type="NCBI Taxonomy" id="3137369"/>
    <lineage>
        <taxon>Bacteria</taxon>
        <taxon>Pseudomonadati</taxon>
        <taxon>Pseudomonadota</taxon>
        <taxon>Alphaproteobacteria</taxon>
        <taxon>Rhodobacterales</taxon>
        <taxon>Paracoccaceae</taxon>
        <taxon>Yoonia</taxon>
    </lineage>
</organism>
<dbReference type="SUPFAM" id="SSF51294">
    <property type="entry name" value="Hedgehog/intein (Hint) domain"/>
    <property type="match status" value="1"/>
</dbReference>
<accession>A0ABZ2V8D6</accession>
<sequence length="367" mass="39906">MPTIYTLEESNVTISGGQQLSGITQGDGSHLVGATITLDNNDWVAVEVDDSDDTSFGDSDNSQSLDAGSDPSITYNGATFADGLRVEAEYALTVQDPDGNIYTLIGFNINEPGVTSFATVEGLAFIGGVGEFPPIGVPLTVLSNAEGPNNPYVDHASPPCFTRGCQIDTINGRMCVEHLSEGAWVRTADNGFQRIRWINSREFTKEKLRSNAKLYPVRIVAGALGEGQPERDLLVSRQHRLLVKSKIAKRMFGQGEVLVAAIRLIDLPGVFVDETVDFVEYFHLLFDRHEIVFAEGAPTESLFTGPEALKSISTASKAEILTIFPELEELNYSPEPARFIPTGSRQKRLVVRHMKNGTPCLTSTAIP</sequence>
<protein>
    <submittedName>
        <fullName evidence="3">Hint domain-containing protein</fullName>
    </submittedName>
</protein>
<name>A0ABZ2V8D6_9RHOB</name>
<gene>
    <name evidence="3" type="ORF">AABB29_09575</name>
</gene>
<evidence type="ECO:0000256" key="1">
    <source>
        <dbReference type="SAM" id="MobiDB-lite"/>
    </source>
</evidence>
<dbReference type="Proteomes" id="UP001440612">
    <property type="component" value="Chromosome"/>
</dbReference>
<reference evidence="4" key="1">
    <citation type="submission" date="2024-04" db="EMBL/GenBank/DDBJ databases">
        <title>Phylogenomic analyses of a clade within the roseobacter group suggest taxonomic reassignments of species of the genera Aestuariivita, Citreicella, Loktanella, Nautella, Pelagibaca, Ruegeria, Thalassobius, Thiobacimonas and Tropicibacter, and the proposal o.</title>
        <authorList>
            <person name="Jeon C.O."/>
        </authorList>
    </citation>
    <scope>NUCLEOTIDE SEQUENCE [LARGE SCALE GENOMIC DNA]</scope>
    <source>
        <strain evidence="4">BS5-3</strain>
    </source>
</reference>
<evidence type="ECO:0000259" key="2">
    <source>
        <dbReference type="Pfam" id="PF13403"/>
    </source>
</evidence>
<dbReference type="EMBL" id="CP150951">
    <property type="protein sequence ID" value="WZC50830.1"/>
    <property type="molecule type" value="Genomic_DNA"/>
</dbReference>
<dbReference type="RefSeq" id="WP_341368927.1">
    <property type="nucleotide sequence ID" value="NZ_CP150951.2"/>
</dbReference>